<evidence type="ECO:0000259" key="1">
    <source>
        <dbReference type="PROSITE" id="PS51819"/>
    </source>
</evidence>
<protein>
    <submittedName>
        <fullName evidence="2">VOC family protein</fullName>
    </submittedName>
</protein>
<organism evidence="2 3">
    <name type="scientific">Pseudaquabacterium terrae</name>
    <dbReference type="NCBI Taxonomy" id="2732868"/>
    <lineage>
        <taxon>Bacteria</taxon>
        <taxon>Pseudomonadati</taxon>
        <taxon>Pseudomonadota</taxon>
        <taxon>Betaproteobacteria</taxon>
        <taxon>Burkholderiales</taxon>
        <taxon>Sphaerotilaceae</taxon>
        <taxon>Pseudaquabacterium</taxon>
    </lineage>
</organism>
<dbReference type="InterPro" id="IPR029068">
    <property type="entry name" value="Glyas_Bleomycin-R_OHBP_Dase"/>
</dbReference>
<dbReference type="PANTHER" id="PTHR33993:SF2">
    <property type="entry name" value="VOC DOMAIN-CONTAINING PROTEIN"/>
    <property type="match status" value="1"/>
</dbReference>
<dbReference type="InterPro" id="IPR052164">
    <property type="entry name" value="Anthracycline_SecMetBiosynth"/>
</dbReference>
<dbReference type="CDD" id="cd07247">
    <property type="entry name" value="SgaA_N_like"/>
    <property type="match status" value="1"/>
</dbReference>
<evidence type="ECO:0000313" key="2">
    <source>
        <dbReference type="EMBL" id="NRF69472.1"/>
    </source>
</evidence>
<accession>A0ABX2ELN0</accession>
<dbReference type="EMBL" id="JABRWJ010000006">
    <property type="protein sequence ID" value="NRF69472.1"/>
    <property type="molecule type" value="Genomic_DNA"/>
</dbReference>
<gene>
    <name evidence="2" type="ORF">HLB44_20940</name>
</gene>
<name>A0ABX2ELN0_9BURK</name>
<feature type="domain" description="VOC" evidence="1">
    <location>
        <begin position="4"/>
        <end position="122"/>
    </location>
</feature>
<keyword evidence="3" id="KW-1185">Reference proteome</keyword>
<dbReference type="Pfam" id="PF00903">
    <property type="entry name" value="Glyoxalase"/>
    <property type="match status" value="1"/>
</dbReference>
<dbReference type="Proteomes" id="UP000737171">
    <property type="component" value="Unassembled WGS sequence"/>
</dbReference>
<dbReference type="PANTHER" id="PTHR33993">
    <property type="entry name" value="GLYOXALASE-RELATED"/>
    <property type="match status" value="1"/>
</dbReference>
<dbReference type="PROSITE" id="PS51819">
    <property type="entry name" value="VOC"/>
    <property type="match status" value="1"/>
</dbReference>
<dbReference type="Gene3D" id="3.10.180.10">
    <property type="entry name" value="2,3-Dihydroxybiphenyl 1,2-Dioxygenase, domain 1"/>
    <property type="match status" value="1"/>
</dbReference>
<dbReference type="InterPro" id="IPR037523">
    <property type="entry name" value="VOC_core"/>
</dbReference>
<dbReference type="SUPFAM" id="SSF54593">
    <property type="entry name" value="Glyoxalase/Bleomycin resistance protein/Dihydroxybiphenyl dioxygenase"/>
    <property type="match status" value="1"/>
</dbReference>
<reference evidence="2 3" key="1">
    <citation type="submission" date="2020-05" db="EMBL/GenBank/DDBJ databases">
        <title>Aquincola sp. isolate from soil.</title>
        <authorList>
            <person name="Han J."/>
            <person name="Kim D.-U."/>
        </authorList>
    </citation>
    <scope>NUCLEOTIDE SEQUENCE [LARGE SCALE GENOMIC DNA]</scope>
    <source>
        <strain evidence="2 3">S2</strain>
    </source>
</reference>
<proteinExistence type="predicted"/>
<dbReference type="InterPro" id="IPR004360">
    <property type="entry name" value="Glyas_Fos-R_dOase_dom"/>
</dbReference>
<sequence>MNNAANWFEIPVRDLDRAQAFYEKLLAKALRREAMGPQTLAVIPYDQAGVGGALLAGDHIPDPSPNGTLVYLNAEPSLDSAVERAVAAGGRIATPRVELPEGMGCFAHVIDSEGNRVGLHALR</sequence>
<evidence type="ECO:0000313" key="3">
    <source>
        <dbReference type="Proteomes" id="UP000737171"/>
    </source>
</evidence>
<comment type="caution">
    <text evidence="2">The sequence shown here is derived from an EMBL/GenBank/DDBJ whole genome shotgun (WGS) entry which is preliminary data.</text>
</comment>